<dbReference type="GO" id="GO:0008881">
    <property type="term" value="F:glutamate racemase activity"/>
    <property type="evidence" value="ECO:0007669"/>
    <property type="project" value="UniProtKB-EC"/>
</dbReference>
<comment type="similarity">
    <text evidence="5">Belongs to the aspartate/glutamate racemases family.</text>
</comment>
<dbReference type="NCBIfam" id="TIGR00067">
    <property type="entry name" value="glut_race"/>
    <property type="match status" value="1"/>
</dbReference>
<keyword evidence="4 5" id="KW-0961">Cell wall biogenesis/degradation</keyword>
<protein>
    <recommendedName>
        <fullName evidence="5 6">Glutamate racemase</fullName>
        <ecNumber evidence="5 6">5.1.1.3</ecNumber>
    </recommendedName>
</protein>
<proteinExistence type="inferred from homology"/>
<dbReference type="InterPro" id="IPR001920">
    <property type="entry name" value="Asp/Glu_race"/>
</dbReference>
<feature type="active site" description="Proton donor/acceptor" evidence="5">
    <location>
        <position position="204"/>
    </location>
</feature>
<evidence type="ECO:0000256" key="1">
    <source>
        <dbReference type="ARBA" id="ARBA00022960"/>
    </source>
</evidence>
<evidence type="ECO:0000256" key="2">
    <source>
        <dbReference type="ARBA" id="ARBA00022984"/>
    </source>
</evidence>
<dbReference type="RefSeq" id="WP_237346491.1">
    <property type="nucleotide sequence ID" value="NZ_JABWGX010000019.1"/>
</dbReference>
<evidence type="ECO:0000313" key="8">
    <source>
        <dbReference type="Proteomes" id="UP001241747"/>
    </source>
</evidence>
<keyword evidence="3 5" id="KW-0413">Isomerase</keyword>
<dbReference type="PANTHER" id="PTHR21198">
    <property type="entry name" value="GLUTAMATE RACEMASE"/>
    <property type="match status" value="1"/>
</dbReference>
<evidence type="ECO:0000313" key="7">
    <source>
        <dbReference type="EMBL" id="MDQ0504755.1"/>
    </source>
</evidence>
<gene>
    <name evidence="5" type="primary">murI</name>
    <name evidence="7" type="ORF">QOZ94_001537</name>
</gene>
<keyword evidence="1 5" id="KW-0133">Cell shape</keyword>
<accession>A0ABU0LC93</accession>
<dbReference type="EMBL" id="JAUSVY010000003">
    <property type="protein sequence ID" value="MDQ0504755.1"/>
    <property type="molecule type" value="Genomic_DNA"/>
</dbReference>
<reference evidence="7 8" key="1">
    <citation type="submission" date="2023-07" db="EMBL/GenBank/DDBJ databases">
        <title>Genomic Encyclopedia of Type Strains, Phase IV (KMG-IV): sequencing the most valuable type-strain genomes for metagenomic binning, comparative biology and taxonomic classification.</title>
        <authorList>
            <person name="Goeker M."/>
        </authorList>
    </citation>
    <scope>NUCLEOTIDE SEQUENCE [LARGE SCALE GENOMIC DNA]</scope>
    <source>
        <strain evidence="7 8">DSM 3770</strain>
    </source>
</reference>
<feature type="active site" description="Proton donor/acceptor" evidence="5">
    <location>
        <position position="70"/>
    </location>
</feature>
<name>A0ABU0LC93_XANAG</name>
<comment type="caution">
    <text evidence="7">The sequence shown here is derived from an EMBL/GenBank/DDBJ whole genome shotgun (WGS) entry which is preliminary data.</text>
</comment>
<evidence type="ECO:0000256" key="5">
    <source>
        <dbReference type="HAMAP-Rule" id="MF_00258"/>
    </source>
</evidence>
<dbReference type="SUPFAM" id="SSF53681">
    <property type="entry name" value="Aspartate/glutamate racemase"/>
    <property type="match status" value="2"/>
</dbReference>
<dbReference type="EC" id="5.1.1.3" evidence="5 6"/>
<feature type="binding site" evidence="5">
    <location>
        <begin position="39"/>
        <end position="40"/>
    </location>
    <ligand>
        <name>substrate</name>
    </ligand>
</feature>
<sequence length="282" mass="30715">MNIGIFDSGSGGLTVMRALDRALPKENFIYLGDHANAPYGDRSAEDIYALTLRSVERLFQNDCSLVILACNTAAARALRRLQHTWLPTAYPGRRVLGVIVPVVEEVTGMRWVADQTPVARPQTAAPVAVGVFATRQTVESGAFAGEIHKRAAHVEVWQQACPDLVPLIEDDAATSKVEAAVGGYVARLEQQMHGRSPDVCILGCTHYPLIEPLFRKALPAATRILSQPEVTARSLVAYLDRHREFSFPSGGQRTFLTTGDPTLASRIASRFYGRDVAFVATA</sequence>
<dbReference type="HAMAP" id="MF_00258">
    <property type="entry name" value="Glu_racemase"/>
    <property type="match status" value="1"/>
</dbReference>
<feature type="binding site" evidence="5">
    <location>
        <begin position="7"/>
        <end position="8"/>
    </location>
    <ligand>
        <name>substrate</name>
    </ligand>
</feature>
<dbReference type="PANTHER" id="PTHR21198:SF2">
    <property type="entry name" value="GLUTAMATE RACEMASE"/>
    <property type="match status" value="1"/>
</dbReference>
<evidence type="ECO:0000256" key="6">
    <source>
        <dbReference type="NCBIfam" id="TIGR00067"/>
    </source>
</evidence>
<keyword evidence="2 5" id="KW-0573">Peptidoglycan synthesis</keyword>
<feature type="binding site" evidence="5">
    <location>
        <begin position="205"/>
        <end position="206"/>
    </location>
    <ligand>
        <name>substrate</name>
    </ligand>
</feature>
<dbReference type="InterPro" id="IPR004391">
    <property type="entry name" value="Glu_race"/>
</dbReference>
<feature type="binding site" evidence="5">
    <location>
        <begin position="71"/>
        <end position="72"/>
    </location>
    <ligand>
        <name>substrate</name>
    </ligand>
</feature>
<keyword evidence="8" id="KW-1185">Reference proteome</keyword>
<dbReference type="Gene3D" id="3.40.50.1860">
    <property type="match status" value="2"/>
</dbReference>
<comment type="function">
    <text evidence="5">Provides the (R)-glutamate required for cell wall biosynthesis.</text>
</comment>
<comment type="pathway">
    <text evidence="5">Cell wall biogenesis; peptidoglycan biosynthesis.</text>
</comment>
<evidence type="ECO:0000256" key="4">
    <source>
        <dbReference type="ARBA" id="ARBA00023316"/>
    </source>
</evidence>
<evidence type="ECO:0000256" key="3">
    <source>
        <dbReference type="ARBA" id="ARBA00023235"/>
    </source>
</evidence>
<organism evidence="7 8">
    <name type="scientific">Xanthobacter agilis</name>
    <dbReference type="NCBI Taxonomy" id="47492"/>
    <lineage>
        <taxon>Bacteria</taxon>
        <taxon>Pseudomonadati</taxon>
        <taxon>Pseudomonadota</taxon>
        <taxon>Alphaproteobacteria</taxon>
        <taxon>Hyphomicrobiales</taxon>
        <taxon>Xanthobacteraceae</taxon>
        <taxon>Xanthobacter</taxon>
    </lineage>
</organism>
<dbReference type="Proteomes" id="UP001241747">
    <property type="component" value="Unassembled WGS sequence"/>
</dbReference>
<comment type="catalytic activity">
    <reaction evidence="5">
        <text>L-glutamate = D-glutamate</text>
        <dbReference type="Rhea" id="RHEA:12813"/>
        <dbReference type="ChEBI" id="CHEBI:29985"/>
        <dbReference type="ChEBI" id="CHEBI:29986"/>
        <dbReference type="EC" id="5.1.1.3"/>
    </reaction>
</comment>